<evidence type="ECO:0000256" key="1">
    <source>
        <dbReference type="ARBA" id="ARBA00004123"/>
    </source>
</evidence>
<dbReference type="GO" id="GO:0005634">
    <property type="term" value="C:nucleus"/>
    <property type="evidence" value="ECO:0007669"/>
    <property type="project" value="UniProtKB-SubCell"/>
</dbReference>
<dbReference type="FunFam" id="1.10.10.60:FF:000324">
    <property type="entry name" value="Transcription factor MYB3R-2"/>
    <property type="match status" value="1"/>
</dbReference>
<feature type="domain" description="Myb-like" evidence="8">
    <location>
        <begin position="158"/>
        <end position="208"/>
    </location>
</feature>
<dbReference type="InterPro" id="IPR009057">
    <property type="entry name" value="Homeodomain-like_sf"/>
</dbReference>
<feature type="domain" description="Myb-like" evidence="8">
    <location>
        <begin position="106"/>
        <end position="157"/>
    </location>
</feature>
<keyword evidence="6" id="KW-0539">Nucleus</keyword>
<feature type="compositionally biased region" description="Low complexity" evidence="7">
    <location>
        <begin position="455"/>
        <end position="468"/>
    </location>
</feature>
<feature type="region of interest" description="Disordered" evidence="7">
    <location>
        <begin position="225"/>
        <end position="312"/>
    </location>
</feature>
<feature type="compositionally biased region" description="Polar residues" evidence="7">
    <location>
        <begin position="37"/>
        <end position="46"/>
    </location>
</feature>
<feature type="region of interest" description="Disordered" evidence="7">
    <location>
        <begin position="520"/>
        <end position="544"/>
    </location>
</feature>
<keyword evidence="3" id="KW-0805">Transcription regulation</keyword>
<sequence length="544" mass="60259">MEELKLEECCLENRQLTAASSSSLSEGSDSAILKSPGVSSPATTSPTHRRTTGPIRRAKGGWTPEEDETLRKAVATFKGKSWKKIAEFFPDRSEVQCLHRWQKVLNPDLVKGPWTQEEDDMITELVSKYGPTKWSVIAKSLSGRIGKQCRERWHNHLNPDIKKDAWTLEEELALMNAHRIYGNKWAEIAKVLPGRTDNSIKNHWNSSLKKKLDFYLATGKLPPVAKSSLQNGTNDTNQPTATKNLVCSNKDSDSAAQTSSGTTDIGKPDDDGGKDLIESSPIVPEIATASSIRPNESVDSEDAECNPDSPNIDLTCSESMPRLENCVVNREFVENTVTGTQIQVGTPTYGSLYYVPPQLESCIPLDSDPSNTCSVNHEYNSSPITSPIRFFTPPCAKGSGLCAQSPESILKIAANTFPYTPSIFRKRRQVAQAQLDVNKIGKVDGETMIHRFCRSGQQQSSRNNSENSRFQDGSPSRTIESTRMAFNASPPYQLRSKRTSVFKSVERQLEFTSNKEKCNWNTNSMKGTTTVTEDHPNTTKKGVT</sequence>
<evidence type="ECO:0000259" key="9">
    <source>
        <dbReference type="PROSITE" id="PS51294"/>
    </source>
</evidence>
<dbReference type="PANTHER" id="PTHR45614:SF194">
    <property type="entry name" value="TRANSCRIPTION FACTOR MYB3R-3-RELATED"/>
    <property type="match status" value="1"/>
</dbReference>
<dbReference type="GO" id="GO:0000978">
    <property type="term" value="F:RNA polymerase II cis-regulatory region sequence-specific DNA binding"/>
    <property type="evidence" value="ECO:0007669"/>
    <property type="project" value="TreeGrafter"/>
</dbReference>
<dbReference type="Gene3D" id="1.10.10.60">
    <property type="entry name" value="Homeodomain-like"/>
    <property type="match status" value="3"/>
</dbReference>
<comment type="subcellular location">
    <subcellularLocation>
        <location evidence="1">Nucleus</location>
    </subcellularLocation>
</comment>
<feature type="domain" description="HTH myb-type" evidence="9">
    <location>
        <begin position="59"/>
        <end position="105"/>
    </location>
</feature>
<evidence type="ECO:0000256" key="6">
    <source>
        <dbReference type="ARBA" id="ARBA00023242"/>
    </source>
</evidence>
<evidence type="ECO:0000256" key="2">
    <source>
        <dbReference type="ARBA" id="ARBA00022737"/>
    </source>
</evidence>
<dbReference type="AlphaFoldDB" id="A0A8T8UFM3"/>
<feature type="region of interest" description="Disordered" evidence="7">
    <location>
        <begin position="455"/>
        <end position="478"/>
    </location>
</feature>
<dbReference type="PANTHER" id="PTHR45614">
    <property type="entry name" value="MYB PROTEIN-RELATED"/>
    <property type="match status" value="1"/>
</dbReference>
<name>A0A8T8UFM3_9ROSI</name>
<feature type="region of interest" description="Disordered" evidence="7">
    <location>
        <begin position="17"/>
        <end position="66"/>
    </location>
</feature>
<accession>A0A8T8UFM3</accession>
<feature type="domain" description="HTH myb-type" evidence="9">
    <location>
        <begin position="106"/>
        <end position="161"/>
    </location>
</feature>
<proteinExistence type="evidence at transcript level"/>
<dbReference type="EMBL" id="MW984601">
    <property type="protein sequence ID" value="QWQ79397.1"/>
    <property type="molecule type" value="mRNA"/>
</dbReference>
<dbReference type="InterPro" id="IPR001005">
    <property type="entry name" value="SANT/Myb"/>
</dbReference>
<feature type="compositionally biased region" description="Basic residues" evidence="7">
    <location>
        <begin position="47"/>
        <end position="59"/>
    </location>
</feature>
<evidence type="ECO:0000256" key="5">
    <source>
        <dbReference type="ARBA" id="ARBA00023163"/>
    </source>
</evidence>
<dbReference type="FunFam" id="1.10.10.60:FF:000016">
    <property type="entry name" value="Transcriptional activator Myb isoform A"/>
    <property type="match status" value="1"/>
</dbReference>
<dbReference type="SUPFAM" id="SSF46689">
    <property type="entry name" value="Homeodomain-like"/>
    <property type="match status" value="2"/>
</dbReference>
<dbReference type="Pfam" id="PF13921">
    <property type="entry name" value="Myb_DNA-bind_6"/>
    <property type="match status" value="1"/>
</dbReference>
<dbReference type="CDD" id="cd00167">
    <property type="entry name" value="SANT"/>
    <property type="match status" value="3"/>
</dbReference>
<dbReference type="Pfam" id="PF00249">
    <property type="entry name" value="Myb_DNA-binding"/>
    <property type="match status" value="1"/>
</dbReference>
<dbReference type="PROSITE" id="PS51294">
    <property type="entry name" value="HTH_MYB"/>
    <property type="match status" value="3"/>
</dbReference>
<evidence type="ECO:0000256" key="7">
    <source>
        <dbReference type="SAM" id="MobiDB-lite"/>
    </source>
</evidence>
<dbReference type="SMART" id="SM00717">
    <property type="entry name" value="SANT"/>
    <property type="match status" value="3"/>
</dbReference>
<evidence type="ECO:0000259" key="8">
    <source>
        <dbReference type="PROSITE" id="PS50090"/>
    </source>
</evidence>
<feature type="domain" description="Myb-like" evidence="8">
    <location>
        <begin position="54"/>
        <end position="105"/>
    </location>
</feature>
<reference evidence="10" key="1">
    <citation type="submission" date="2021-04" db="EMBL/GenBank/DDBJ databases">
        <authorList>
            <person name="Zhang Q."/>
            <person name="Wang Y."/>
            <person name="Xu X."/>
        </authorList>
    </citation>
    <scope>NUCLEOTIDE SEQUENCE</scope>
</reference>
<evidence type="ECO:0000256" key="3">
    <source>
        <dbReference type="ARBA" id="ARBA00023015"/>
    </source>
</evidence>
<feature type="domain" description="HTH myb-type" evidence="9">
    <location>
        <begin position="162"/>
        <end position="212"/>
    </location>
</feature>
<dbReference type="FunFam" id="1.10.10.60:FF:000010">
    <property type="entry name" value="Transcriptional activator Myb isoform A"/>
    <property type="match status" value="1"/>
</dbReference>
<organism evidence="10">
    <name type="scientific">Zanthoxylum armatum</name>
    <dbReference type="NCBI Taxonomy" id="67938"/>
    <lineage>
        <taxon>Eukaryota</taxon>
        <taxon>Viridiplantae</taxon>
        <taxon>Streptophyta</taxon>
        <taxon>Embryophyta</taxon>
        <taxon>Tracheophyta</taxon>
        <taxon>Spermatophyta</taxon>
        <taxon>Magnoliopsida</taxon>
        <taxon>eudicotyledons</taxon>
        <taxon>Gunneridae</taxon>
        <taxon>Pentapetalae</taxon>
        <taxon>rosids</taxon>
        <taxon>malvids</taxon>
        <taxon>Sapindales</taxon>
        <taxon>Rutaceae</taxon>
        <taxon>Zanthoxyloideae</taxon>
        <taxon>Zanthoxylum</taxon>
    </lineage>
</organism>
<feature type="compositionally biased region" description="Polar residues" evidence="7">
    <location>
        <begin position="520"/>
        <end position="531"/>
    </location>
</feature>
<keyword evidence="4" id="KW-0238">DNA-binding</keyword>
<feature type="compositionally biased region" description="Low complexity" evidence="7">
    <location>
        <begin position="18"/>
        <end position="31"/>
    </location>
</feature>
<keyword evidence="5" id="KW-0804">Transcription</keyword>
<dbReference type="GO" id="GO:0000981">
    <property type="term" value="F:DNA-binding transcription factor activity, RNA polymerase II-specific"/>
    <property type="evidence" value="ECO:0007669"/>
    <property type="project" value="TreeGrafter"/>
</dbReference>
<feature type="compositionally biased region" description="Basic and acidic residues" evidence="7">
    <location>
        <begin position="266"/>
        <end position="277"/>
    </location>
</feature>
<keyword evidence="2" id="KW-0677">Repeat</keyword>
<dbReference type="InterPro" id="IPR017930">
    <property type="entry name" value="Myb_dom"/>
</dbReference>
<protein>
    <submittedName>
        <fullName evidence="10">MYB38</fullName>
    </submittedName>
</protein>
<evidence type="ECO:0000256" key="4">
    <source>
        <dbReference type="ARBA" id="ARBA00023125"/>
    </source>
</evidence>
<evidence type="ECO:0000313" key="10">
    <source>
        <dbReference type="EMBL" id="QWQ79397.1"/>
    </source>
</evidence>
<dbReference type="PROSITE" id="PS50090">
    <property type="entry name" value="MYB_LIKE"/>
    <property type="match status" value="3"/>
</dbReference>
<dbReference type="InterPro" id="IPR050560">
    <property type="entry name" value="MYB_TF"/>
</dbReference>
<feature type="compositionally biased region" description="Polar residues" evidence="7">
    <location>
        <begin position="227"/>
        <end position="260"/>
    </location>
</feature>